<dbReference type="CDD" id="cd04301">
    <property type="entry name" value="NAT_SF"/>
    <property type="match status" value="1"/>
</dbReference>
<dbReference type="SUPFAM" id="SSF55729">
    <property type="entry name" value="Acyl-CoA N-acyltransferases (Nat)"/>
    <property type="match status" value="1"/>
</dbReference>
<dbReference type="RefSeq" id="WP_024532448.1">
    <property type="nucleotide sequence ID" value="NZ_AP018400.1"/>
</dbReference>
<feature type="domain" description="N-acetyltransferase" evidence="3">
    <location>
        <begin position="1"/>
        <end position="155"/>
    </location>
</feature>
<dbReference type="OrthoDB" id="9805924at2"/>
<reference evidence="5 7" key="2">
    <citation type="submission" date="2023-08" db="EMBL/GenBank/DDBJ databases">
        <title>Streptococcus ruminantium-associated sheep mastitis outbreak detected in Italy is distinct from bovine isolates.</title>
        <authorList>
            <person name="Rosa M.N."/>
            <person name="Vezina B."/>
            <person name="Tola S."/>
        </authorList>
    </citation>
    <scope>NUCLEOTIDE SEQUENCE [LARGE SCALE GENOMIC DNA]</scope>
    <source>
        <strain evidence="5 7">OM6730</strain>
    </source>
</reference>
<keyword evidence="2" id="KW-0012">Acyltransferase</keyword>
<dbReference type="GO" id="GO:0016747">
    <property type="term" value="F:acyltransferase activity, transferring groups other than amino-acyl groups"/>
    <property type="evidence" value="ECO:0007669"/>
    <property type="project" value="InterPro"/>
</dbReference>
<evidence type="ECO:0000256" key="1">
    <source>
        <dbReference type="ARBA" id="ARBA00022679"/>
    </source>
</evidence>
<dbReference type="EMBL" id="JAVIBX010000005">
    <property type="protein sequence ID" value="MDQ8832633.1"/>
    <property type="molecule type" value="Genomic_DNA"/>
</dbReference>
<evidence type="ECO:0000313" key="4">
    <source>
        <dbReference type="EMBL" id="BBA92107.1"/>
    </source>
</evidence>
<dbReference type="EMBL" id="AP018400">
    <property type="protein sequence ID" value="BBA92107.1"/>
    <property type="molecule type" value="Genomic_DNA"/>
</dbReference>
<keyword evidence="7" id="KW-1185">Reference proteome</keyword>
<evidence type="ECO:0000259" key="3">
    <source>
        <dbReference type="PROSITE" id="PS51186"/>
    </source>
</evidence>
<keyword evidence="1 4" id="KW-0808">Transferase</keyword>
<dbReference type="Gene3D" id="3.40.630.30">
    <property type="match status" value="1"/>
</dbReference>
<dbReference type="InterPro" id="IPR000182">
    <property type="entry name" value="GNAT_dom"/>
</dbReference>
<proteinExistence type="predicted"/>
<evidence type="ECO:0000313" key="7">
    <source>
        <dbReference type="Proteomes" id="UP001228446"/>
    </source>
</evidence>
<reference evidence="4 6" key="1">
    <citation type="journal article" date="2018" name="Genome Biol. Evol.">
        <title>Complete Genome Sequence of Streptococcus ruminantium sp. nov. GUT-187T (=DSM 104980T =JCM 31869T), the Type Strain of S. ruminantium, and Comparison with Genome Sequences of Streptococcus suis Strains.</title>
        <authorList>
            <person name="Tohya M."/>
            <person name="Sekizaki T."/>
            <person name="Miyoshi-Akiyama T."/>
        </authorList>
    </citation>
    <scope>NUCLEOTIDE SEQUENCE [LARGE SCALE GENOMIC DNA]</scope>
    <source>
        <strain evidence="4 6">GUT187T</strain>
    </source>
</reference>
<sequence>MTIRIANQSDIPSLVGLLQDILQVHHQARPDIFKSSGQKFSEADLIDLLEQPNKPVFVYELDGQVVGHLFCELSSVKNGTLEPIKTLFIDDLCVANSVRGQRIGEQLYDFAFSYAKEQGCYNVTLDVWADNTRAVRFYERLGMKPQKLRMEQFCD</sequence>
<dbReference type="Pfam" id="PF00583">
    <property type="entry name" value="Acetyltransf_1"/>
    <property type="match status" value="1"/>
</dbReference>
<dbReference type="PANTHER" id="PTHR43877">
    <property type="entry name" value="AMINOALKYLPHOSPHONATE N-ACETYLTRANSFERASE-RELATED-RELATED"/>
    <property type="match status" value="1"/>
</dbReference>
<dbReference type="InterPro" id="IPR016181">
    <property type="entry name" value="Acyl_CoA_acyltransferase"/>
</dbReference>
<dbReference type="KEGG" id="srq:SR187_2490"/>
<organism evidence="4 6">
    <name type="scientific">Streptococcus ruminantium</name>
    <dbReference type="NCBI Taxonomy" id="1917441"/>
    <lineage>
        <taxon>Bacteria</taxon>
        <taxon>Bacillati</taxon>
        <taxon>Bacillota</taxon>
        <taxon>Bacilli</taxon>
        <taxon>Lactobacillales</taxon>
        <taxon>Streptococcaceae</taxon>
        <taxon>Streptococcus</taxon>
    </lineage>
</organism>
<gene>
    <name evidence="5" type="ORF">RFF62_02265</name>
    <name evidence="4" type="ORF">SR187_2490</name>
</gene>
<dbReference type="InterPro" id="IPR050832">
    <property type="entry name" value="Bact_Acetyltransf"/>
</dbReference>
<dbReference type="Proteomes" id="UP001228446">
    <property type="component" value="Unassembled WGS sequence"/>
</dbReference>
<name>A0A2Z5TL79_9STRE</name>
<protein>
    <submittedName>
        <fullName evidence="4 5">N-acetyltransferase</fullName>
    </submittedName>
</protein>
<evidence type="ECO:0000256" key="2">
    <source>
        <dbReference type="ARBA" id="ARBA00023315"/>
    </source>
</evidence>
<evidence type="ECO:0000313" key="6">
    <source>
        <dbReference type="Proteomes" id="UP000269331"/>
    </source>
</evidence>
<dbReference type="PROSITE" id="PS51186">
    <property type="entry name" value="GNAT"/>
    <property type="match status" value="1"/>
</dbReference>
<evidence type="ECO:0000313" key="5">
    <source>
        <dbReference type="EMBL" id="MDQ8832633.1"/>
    </source>
</evidence>
<dbReference type="GeneID" id="52229070"/>
<dbReference type="Proteomes" id="UP000269331">
    <property type="component" value="Chromosome"/>
</dbReference>
<accession>A0A2Z5TL79</accession>
<dbReference type="AlphaFoldDB" id="A0A2Z5TL79"/>